<dbReference type="InterPro" id="IPR024134">
    <property type="entry name" value="SOD_Cu/Zn_/chaperone"/>
</dbReference>
<evidence type="ECO:0000256" key="2">
    <source>
        <dbReference type="ARBA" id="ARBA00022723"/>
    </source>
</evidence>
<dbReference type="GO" id="GO:0004784">
    <property type="term" value="F:superoxide dismutase activity"/>
    <property type="evidence" value="ECO:0007669"/>
    <property type="project" value="UniProtKB-EC"/>
</dbReference>
<feature type="domain" description="Superoxide dismutase copper/zinc binding" evidence="8">
    <location>
        <begin position="14"/>
        <end position="152"/>
    </location>
</feature>
<evidence type="ECO:0000256" key="5">
    <source>
        <dbReference type="ARBA" id="ARBA00023002"/>
    </source>
</evidence>
<evidence type="ECO:0000259" key="8">
    <source>
        <dbReference type="Pfam" id="PF00080"/>
    </source>
</evidence>
<evidence type="ECO:0000313" key="11">
    <source>
        <dbReference type="WBParaSite" id="TCLT_0001069501-mRNA-1"/>
    </source>
</evidence>
<dbReference type="Proteomes" id="UP000276776">
    <property type="component" value="Unassembled WGS sequence"/>
</dbReference>
<dbReference type="PANTHER" id="PTHR10003">
    <property type="entry name" value="SUPEROXIDE DISMUTASE CU-ZN -RELATED"/>
    <property type="match status" value="1"/>
</dbReference>
<dbReference type="FunFam" id="2.60.40.200:FF:000001">
    <property type="entry name" value="Superoxide dismutase [Cu-Zn]"/>
    <property type="match status" value="1"/>
</dbReference>
<evidence type="ECO:0000313" key="10">
    <source>
        <dbReference type="Proteomes" id="UP000276776"/>
    </source>
</evidence>
<dbReference type="Pfam" id="PF00080">
    <property type="entry name" value="Sod_Cu"/>
    <property type="match status" value="1"/>
</dbReference>
<protein>
    <recommendedName>
        <fullName evidence="7">Superoxide dismutase [Cu-Zn]</fullName>
        <ecNumber evidence="7">1.15.1.1</ecNumber>
    </recommendedName>
</protein>
<keyword evidence="4" id="KW-0049">Antioxidant</keyword>
<comment type="catalytic activity">
    <reaction evidence="7">
        <text>2 superoxide + 2 H(+) = H2O2 + O2</text>
        <dbReference type="Rhea" id="RHEA:20696"/>
        <dbReference type="ChEBI" id="CHEBI:15378"/>
        <dbReference type="ChEBI" id="CHEBI:15379"/>
        <dbReference type="ChEBI" id="CHEBI:16240"/>
        <dbReference type="ChEBI" id="CHEBI:18421"/>
        <dbReference type="EC" id="1.15.1.1"/>
    </reaction>
</comment>
<evidence type="ECO:0000313" key="9">
    <source>
        <dbReference type="EMBL" id="VDN08386.1"/>
    </source>
</evidence>
<dbReference type="CDD" id="cd00305">
    <property type="entry name" value="Cu-Zn_Superoxide_Dismutase"/>
    <property type="match status" value="1"/>
</dbReference>
<comment type="similarity">
    <text evidence="1 7">Belongs to the Cu-Zn superoxide dismutase family.</text>
</comment>
<dbReference type="PRINTS" id="PR00068">
    <property type="entry name" value="CUZNDISMTASE"/>
</dbReference>
<gene>
    <name evidence="9" type="ORF">TCLT_LOCUS10677</name>
</gene>
<keyword evidence="2 7" id="KW-0479">Metal-binding</keyword>
<organism evidence="11">
    <name type="scientific">Thelazia callipaeda</name>
    <name type="common">Oriental eyeworm</name>
    <name type="synonym">Parasitic nematode</name>
    <dbReference type="NCBI Taxonomy" id="103827"/>
    <lineage>
        <taxon>Eukaryota</taxon>
        <taxon>Metazoa</taxon>
        <taxon>Ecdysozoa</taxon>
        <taxon>Nematoda</taxon>
        <taxon>Chromadorea</taxon>
        <taxon>Rhabditida</taxon>
        <taxon>Spirurina</taxon>
        <taxon>Spiruromorpha</taxon>
        <taxon>Thelazioidea</taxon>
        <taxon>Thelaziidae</taxon>
        <taxon>Thelazia</taxon>
    </lineage>
</organism>
<dbReference type="STRING" id="103827.A0A0N5DBX6"/>
<evidence type="ECO:0000256" key="7">
    <source>
        <dbReference type="RuleBase" id="RU000393"/>
    </source>
</evidence>
<reference evidence="11" key="1">
    <citation type="submission" date="2017-02" db="UniProtKB">
        <authorList>
            <consortium name="WormBaseParasite"/>
        </authorList>
    </citation>
    <scope>IDENTIFICATION</scope>
</reference>
<comment type="cofactor">
    <cofactor evidence="7">
        <name>Cu cation</name>
        <dbReference type="ChEBI" id="CHEBI:23378"/>
    </cofactor>
    <text evidence="7">Binds 1 copper ion per subunit.</text>
</comment>
<dbReference type="OrthoDB" id="2015551at2759"/>
<dbReference type="GO" id="GO:0005507">
    <property type="term" value="F:copper ion binding"/>
    <property type="evidence" value="ECO:0007669"/>
    <property type="project" value="InterPro"/>
</dbReference>
<dbReference type="SUPFAM" id="SSF49329">
    <property type="entry name" value="Cu,Zn superoxide dismutase-like"/>
    <property type="match status" value="1"/>
</dbReference>
<evidence type="ECO:0000256" key="1">
    <source>
        <dbReference type="ARBA" id="ARBA00010457"/>
    </source>
</evidence>
<dbReference type="PROSITE" id="PS00087">
    <property type="entry name" value="SOD_CU_ZN_1"/>
    <property type="match status" value="1"/>
</dbReference>
<name>A0A0N5DBX6_THECL</name>
<dbReference type="OMA" id="AQRGFHI"/>
<dbReference type="EC" id="1.15.1.1" evidence="7"/>
<keyword evidence="6 7" id="KW-0186">Copper</keyword>
<sequence length="156" mass="16268">MGKNAIAVLRGEEVNGVVHFKQDNENSPTVITGEIKGLKPGLHGFHIHQYGDSTNGCISAGPHFNPYDKAHGGPTDEVRHVGDLGNVEAGSDGTAFISIVDKIIQLHGPHSIIGRSVVVHADQDDLGKGMGDKKEESLKTGNAGARVACGIIGFAA</sequence>
<evidence type="ECO:0000256" key="6">
    <source>
        <dbReference type="ARBA" id="ARBA00023008"/>
    </source>
</evidence>
<evidence type="ECO:0000256" key="3">
    <source>
        <dbReference type="ARBA" id="ARBA00022833"/>
    </source>
</evidence>
<reference evidence="9 10" key="2">
    <citation type="submission" date="2018-11" db="EMBL/GenBank/DDBJ databases">
        <authorList>
            <consortium name="Pathogen Informatics"/>
        </authorList>
    </citation>
    <scope>NUCLEOTIDE SEQUENCE [LARGE SCALE GENOMIC DNA]</scope>
</reference>
<evidence type="ECO:0000256" key="4">
    <source>
        <dbReference type="ARBA" id="ARBA00022862"/>
    </source>
</evidence>
<keyword evidence="10" id="KW-1185">Reference proteome</keyword>
<comment type="cofactor">
    <cofactor evidence="7">
        <name>Zn(2+)</name>
        <dbReference type="ChEBI" id="CHEBI:29105"/>
    </cofactor>
    <text evidence="7">Binds 1 zinc ion per subunit.</text>
</comment>
<dbReference type="PROSITE" id="PS00332">
    <property type="entry name" value="SOD_CU_ZN_2"/>
    <property type="match status" value="1"/>
</dbReference>
<keyword evidence="5 7" id="KW-0560">Oxidoreductase</keyword>
<keyword evidence="3 7" id="KW-0862">Zinc</keyword>
<dbReference type="InterPro" id="IPR036423">
    <property type="entry name" value="SOD-like_Cu/Zn_dom_sf"/>
</dbReference>
<proteinExistence type="inferred from homology"/>
<comment type="function">
    <text evidence="7">Destroys radicals which are normally produced within the cells and which are toxic to biological systems.</text>
</comment>
<dbReference type="WBParaSite" id="TCLT_0001069501-mRNA-1">
    <property type="protein sequence ID" value="TCLT_0001069501-mRNA-1"/>
    <property type="gene ID" value="TCLT_0001069501"/>
</dbReference>
<dbReference type="InterPro" id="IPR001424">
    <property type="entry name" value="SOD_Cu_Zn_dom"/>
</dbReference>
<accession>A0A0N5DBX6</accession>
<dbReference type="EMBL" id="UYYF01005260">
    <property type="protein sequence ID" value="VDN08386.1"/>
    <property type="molecule type" value="Genomic_DNA"/>
</dbReference>
<dbReference type="Gene3D" id="2.60.40.200">
    <property type="entry name" value="Superoxide dismutase, copper/zinc binding domain"/>
    <property type="match status" value="1"/>
</dbReference>
<dbReference type="AlphaFoldDB" id="A0A0N5DBX6"/>
<dbReference type="InterPro" id="IPR018152">
    <property type="entry name" value="SOD_Cu/Zn_BS"/>
</dbReference>